<organism evidence="1">
    <name type="scientific">Rhizophora mucronata</name>
    <name type="common">Asiatic mangrove</name>
    <dbReference type="NCBI Taxonomy" id="61149"/>
    <lineage>
        <taxon>Eukaryota</taxon>
        <taxon>Viridiplantae</taxon>
        <taxon>Streptophyta</taxon>
        <taxon>Embryophyta</taxon>
        <taxon>Tracheophyta</taxon>
        <taxon>Spermatophyta</taxon>
        <taxon>Magnoliopsida</taxon>
        <taxon>eudicotyledons</taxon>
        <taxon>Gunneridae</taxon>
        <taxon>Pentapetalae</taxon>
        <taxon>rosids</taxon>
        <taxon>fabids</taxon>
        <taxon>Malpighiales</taxon>
        <taxon>Rhizophoraceae</taxon>
        <taxon>Rhizophora</taxon>
    </lineage>
</organism>
<sequence>MAPPACFHASMSSFLVMFFENVSLRGSSIGRYVVYIFGTHCLPIHKDITFSF</sequence>
<dbReference type="AlphaFoldDB" id="A0A2P2QRT3"/>
<protein>
    <submittedName>
        <fullName evidence="1">Uncharacterized protein</fullName>
    </submittedName>
</protein>
<proteinExistence type="predicted"/>
<accession>A0A2P2QRT3</accession>
<evidence type="ECO:0000313" key="1">
    <source>
        <dbReference type="EMBL" id="MBX69584.1"/>
    </source>
</evidence>
<dbReference type="EMBL" id="GGEC01089100">
    <property type="protein sequence ID" value="MBX69584.1"/>
    <property type="molecule type" value="Transcribed_RNA"/>
</dbReference>
<reference evidence="1" key="1">
    <citation type="submission" date="2018-02" db="EMBL/GenBank/DDBJ databases">
        <title>Rhizophora mucronata_Transcriptome.</title>
        <authorList>
            <person name="Meera S.P."/>
            <person name="Sreeshan A."/>
            <person name="Augustine A."/>
        </authorList>
    </citation>
    <scope>NUCLEOTIDE SEQUENCE</scope>
    <source>
        <tissue evidence="1">Leaf</tissue>
    </source>
</reference>
<name>A0A2P2QRT3_RHIMU</name>